<name>A0A9N9RG39_9NEOP</name>
<feature type="region of interest" description="Disordered" evidence="2">
    <location>
        <begin position="13"/>
        <end position="37"/>
    </location>
</feature>
<comment type="similarity">
    <text evidence="1">Belongs to the peptidase M28 family.</text>
</comment>
<dbReference type="InterPro" id="IPR053973">
    <property type="entry name" value="ERMP1-like_C"/>
</dbReference>
<dbReference type="AlphaFoldDB" id="A0A9N9RG39"/>
<evidence type="ECO:0000256" key="2">
    <source>
        <dbReference type="SAM" id="MobiDB-lite"/>
    </source>
</evidence>
<gene>
    <name evidence="4" type="ORF">DIATSA_LOCUS13236</name>
</gene>
<feature type="domain" description="Endoplasmic reticulum metallopeptidase 1-like C-terminal" evidence="3">
    <location>
        <begin position="239"/>
        <end position="471"/>
    </location>
</feature>
<organism evidence="4 5">
    <name type="scientific">Diatraea saccharalis</name>
    <name type="common">sugarcane borer</name>
    <dbReference type="NCBI Taxonomy" id="40085"/>
    <lineage>
        <taxon>Eukaryota</taxon>
        <taxon>Metazoa</taxon>
        <taxon>Ecdysozoa</taxon>
        <taxon>Arthropoda</taxon>
        <taxon>Hexapoda</taxon>
        <taxon>Insecta</taxon>
        <taxon>Pterygota</taxon>
        <taxon>Neoptera</taxon>
        <taxon>Endopterygota</taxon>
        <taxon>Lepidoptera</taxon>
        <taxon>Glossata</taxon>
        <taxon>Ditrysia</taxon>
        <taxon>Pyraloidea</taxon>
        <taxon>Crambidae</taxon>
        <taxon>Crambinae</taxon>
        <taxon>Diatraea</taxon>
    </lineage>
</organism>
<accession>A0A9N9RG39</accession>
<feature type="compositionally biased region" description="Gly residues" evidence="2">
    <location>
        <begin position="13"/>
        <end position="32"/>
    </location>
</feature>
<reference evidence="4" key="1">
    <citation type="submission" date="2021-12" db="EMBL/GenBank/DDBJ databases">
        <authorList>
            <person name="King R."/>
        </authorList>
    </citation>
    <scope>NUCLEOTIDE SEQUENCE</scope>
</reference>
<evidence type="ECO:0000313" key="5">
    <source>
        <dbReference type="Proteomes" id="UP001153714"/>
    </source>
</evidence>
<evidence type="ECO:0000256" key="1">
    <source>
        <dbReference type="ARBA" id="ARBA00010918"/>
    </source>
</evidence>
<dbReference type="Pfam" id="PF22248">
    <property type="entry name" value="ERMP1_C"/>
    <property type="match status" value="1"/>
</dbReference>
<dbReference type="Proteomes" id="UP001153714">
    <property type="component" value="Chromosome 8"/>
</dbReference>
<protein>
    <recommendedName>
        <fullName evidence="3">Endoplasmic reticulum metallopeptidase 1-like C-terminal domain-containing protein</fullName>
    </recommendedName>
</protein>
<evidence type="ECO:0000259" key="3">
    <source>
        <dbReference type="Pfam" id="PF22248"/>
    </source>
</evidence>
<proteinExistence type="inferred from homology"/>
<feature type="region of interest" description="Disordered" evidence="2">
    <location>
        <begin position="70"/>
        <end position="106"/>
    </location>
</feature>
<dbReference type="OrthoDB" id="76293at2759"/>
<evidence type="ECO:0000313" key="4">
    <source>
        <dbReference type="EMBL" id="CAG9796009.1"/>
    </source>
</evidence>
<keyword evidence="5" id="KW-1185">Reference proteome</keyword>
<dbReference type="EMBL" id="OU893339">
    <property type="protein sequence ID" value="CAG9796009.1"/>
    <property type="molecule type" value="Genomic_DNA"/>
</dbReference>
<reference evidence="4" key="2">
    <citation type="submission" date="2022-10" db="EMBL/GenBank/DDBJ databases">
        <authorList>
            <consortium name="ENA_rothamsted_submissions"/>
            <consortium name="culmorum"/>
            <person name="King R."/>
        </authorList>
    </citation>
    <scope>NUCLEOTIDE SEQUENCE</scope>
</reference>
<sequence>MCSVYASRGVDAGGVPGGDDAGGGEWGGGGGGRGRECSTARVRRTLAVLQHARVAGPVVRRARVSCRAGSVEPRAHVPPTSARVVGGTRARGRAGGRRGAAGGGVRAATPPLRVRAAAVGATPHRSGPRCHHHKSHRRWAGMVVGGRLHGPGPADRVPLPGFPRHSCTARRPRWLLTRPYRRGDGVRGVLYGVMGVQLARAAHGGLQTSAAWAAGLCGAAACAWAVWGAGEGGGYSPRAPQRLMTFHVRRDHHHHNNHTRTETYFWVPQLDDNTLHTLNKLGHISNDISLEHRPGWVPSNTVEECERWMYCGAPYFLPVLGLVHHAHARPAPPHAHATLMLAHNATHVHGSLYRLTLHVTGPPHVVVIVSPGAGGVVEGMEGVEGGAVEGARWGERRTYFVSLYAARAHTQPRRTLHMTITLPVSDDPELCQISVSGHGMGGPLSVEQEALKQSLPDTVAHSGWPVHHHLYTINKPTATAT</sequence>